<dbReference type="OrthoDB" id="9802241at2"/>
<dbReference type="InterPro" id="IPR022644">
    <property type="entry name" value="De-COase2_N"/>
</dbReference>
<dbReference type="FunFam" id="3.20.20.10:FF:000003">
    <property type="entry name" value="Diaminopimelate decarboxylase"/>
    <property type="match status" value="1"/>
</dbReference>
<feature type="modified residue" description="N6-(pyridoxal phosphate)lysine" evidence="5 7">
    <location>
        <position position="62"/>
    </location>
</feature>
<dbReference type="Gene3D" id="2.40.37.10">
    <property type="entry name" value="Lyase, Ornithine Decarboxylase, Chain A, domain 1"/>
    <property type="match status" value="1"/>
</dbReference>
<dbReference type="GO" id="GO:0009089">
    <property type="term" value="P:lysine biosynthetic process via diaminopimelate"/>
    <property type="evidence" value="ECO:0007669"/>
    <property type="project" value="UniProtKB-UniRule"/>
</dbReference>
<reference evidence="11 12" key="1">
    <citation type="submission" date="2016-11" db="EMBL/GenBank/DDBJ databases">
        <authorList>
            <person name="Jaros S."/>
            <person name="Januszkiewicz K."/>
            <person name="Wedrychowicz H."/>
        </authorList>
    </citation>
    <scope>NUCLEOTIDE SEQUENCE [LARGE SCALE GENOMIC DNA]</scope>
    <source>
        <strain evidence="11 12">DSM 8605</strain>
    </source>
</reference>
<dbReference type="InterPro" id="IPR022657">
    <property type="entry name" value="De-COase2_CS"/>
</dbReference>
<comment type="catalytic activity">
    <reaction evidence="5 8">
        <text>meso-2,6-diaminopimelate + H(+) = L-lysine + CO2</text>
        <dbReference type="Rhea" id="RHEA:15101"/>
        <dbReference type="ChEBI" id="CHEBI:15378"/>
        <dbReference type="ChEBI" id="CHEBI:16526"/>
        <dbReference type="ChEBI" id="CHEBI:32551"/>
        <dbReference type="ChEBI" id="CHEBI:57791"/>
        <dbReference type="EC" id="4.1.1.20"/>
    </reaction>
</comment>
<dbReference type="Pfam" id="PF00278">
    <property type="entry name" value="Orn_DAP_Arg_deC"/>
    <property type="match status" value="1"/>
</dbReference>
<dbReference type="PRINTS" id="PR01181">
    <property type="entry name" value="DAPDCRBXLASE"/>
</dbReference>
<keyword evidence="12" id="KW-1185">Reference proteome</keyword>
<dbReference type="Proteomes" id="UP000184447">
    <property type="component" value="Unassembled WGS sequence"/>
</dbReference>
<dbReference type="InterPro" id="IPR022643">
    <property type="entry name" value="De-COase2_C"/>
</dbReference>
<dbReference type="CDD" id="cd06828">
    <property type="entry name" value="PLPDE_III_DapDC"/>
    <property type="match status" value="1"/>
</dbReference>
<dbReference type="RefSeq" id="WP_073335804.1">
    <property type="nucleotide sequence ID" value="NZ_FQXM01000002.1"/>
</dbReference>
<evidence type="ECO:0000313" key="11">
    <source>
        <dbReference type="EMBL" id="SHH12750.1"/>
    </source>
</evidence>
<dbReference type="UniPathway" id="UPA00034">
    <property type="reaction ID" value="UER00027"/>
</dbReference>
<feature type="binding site" evidence="5">
    <location>
        <position position="317"/>
    </location>
    <ligand>
        <name>substrate</name>
    </ligand>
</feature>
<protein>
    <recommendedName>
        <fullName evidence="5 6">Diaminopimelate decarboxylase</fullName>
        <shortName evidence="5">DAP decarboxylase</shortName>
        <shortName evidence="5">DAPDC</shortName>
        <ecNumber evidence="5 6">4.1.1.20</ecNumber>
    </recommendedName>
</protein>
<comment type="function">
    <text evidence="5">Specifically catalyzes the decarboxylation of meso-diaminopimelate (meso-DAP) to L-lysine.</text>
</comment>
<evidence type="ECO:0000259" key="10">
    <source>
        <dbReference type="Pfam" id="PF02784"/>
    </source>
</evidence>
<dbReference type="EC" id="4.1.1.20" evidence="5 6"/>
<dbReference type="PRINTS" id="PR01179">
    <property type="entry name" value="ODADCRBXLASE"/>
</dbReference>
<comment type="similarity">
    <text evidence="5">Belongs to the Orn/Lys/Arg decarboxylase class-II family. LysA subfamily.</text>
</comment>
<dbReference type="GO" id="GO:0008836">
    <property type="term" value="F:diaminopimelate decarboxylase activity"/>
    <property type="evidence" value="ECO:0007669"/>
    <property type="project" value="UniProtKB-UniRule"/>
</dbReference>
<dbReference type="Gene3D" id="3.20.20.10">
    <property type="entry name" value="Alanine racemase"/>
    <property type="match status" value="1"/>
</dbReference>
<feature type="binding site" evidence="5">
    <location>
        <position position="313"/>
    </location>
    <ligand>
        <name>substrate</name>
    </ligand>
</feature>
<dbReference type="EMBL" id="FQXM01000002">
    <property type="protein sequence ID" value="SHH12750.1"/>
    <property type="molecule type" value="Genomic_DNA"/>
</dbReference>
<dbReference type="PROSITE" id="PS00879">
    <property type="entry name" value="ODR_DC_2_2"/>
    <property type="match status" value="1"/>
</dbReference>
<dbReference type="InterPro" id="IPR000183">
    <property type="entry name" value="Orn/DAP/Arg_de-COase"/>
</dbReference>
<evidence type="ECO:0000256" key="7">
    <source>
        <dbReference type="PIRSR" id="PIRSR600183-50"/>
    </source>
</evidence>
<accession>A0A1M5QFW8</accession>
<feature type="domain" description="Orn/DAP/Arg decarboxylase 2 C-terminal" evidence="9">
    <location>
        <begin position="32"/>
        <end position="373"/>
    </location>
</feature>
<keyword evidence="5" id="KW-0028">Amino-acid biosynthesis</keyword>
<evidence type="ECO:0000256" key="3">
    <source>
        <dbReference type="ARBA" id="ARBA00022898"/>
    </source>
</evidence>
<feature type="binding site" evidence="5">
    <location>
        <position position="375"/>
    </location>
    <ligand>
        <name>pyridoxal 5'-phosphate</name>
        <dbReference type="ChEBI" id="CHEBI:597326"/>
    </ligand>
</feature>
<comment type="pathway">
    <text evidence="5 8">Amino-acid biosynthesis; L-lysine biosynthesis via DAP pathway; L-lysine from DL-2,6-diaminopimelate: step 1/1.</text>
</comment>
<dbReference type="SUPFAM" id="SSF51419">
    <property type="entry name" value="PLP-binding barrel"/>
    <property type="match status" value="1"/>
</dbReference>
<evidence type="ECO:0000256" key="8">
    <source>
        <dbReference type="RuleBase" id="RU003738"/>
    </source>
</evidence>
<keyword evidence="5 8" id="KW-0457">Lysine biosynthesis</keyword>
<evidence type="ECO:0000256" key="1">
    <source>
        <dbReference type="ARBA" id="ARBA00001933"/>
    </source>
</evidence>
<dbReference type="NCBIfam" id="TIGR01048">
    <property type="entry name" value="lysA"/>
    <property type="match status" value="1"/>
</dbReference>
<evidence type="ECO:0000256" key="2">
    <source>
        <dbReference type="ARBA" id="ARBA00022793"/>
    </source>
</evidence>
<feature type="binding site" evidence="5">
    <location>
        <position position="231"/>
    </location>
    <ligand>
        <name>pyridoxal 5'-phosphate</name>
        <dbReference type="ChEBI" id="CHEBI:597326"/>
    </ligand>
</feature>
<evidence type="ECO:0000259" key="9">
    <source>
        <dbReference type="Pfam" id="PF00278"/>
    </source>
</evidence>
<dbReference type="AlphaFoldDB" id="A0A1M5QFW8"/>
<dbReference type="Pfam" id="PF02784">
    <property type="entry name" value="Orn_Arg_deC_N"/>
    <property type="match status" value="1"/>
</dbReference>
<feature type="binding site" evidence="5">
    <location>
        <begin position="274"/>
        <end position="277"/>
    </location>
    <ligand>
        <name>pyridoxal 5'-phosphate</name>
        <dbReference type="ChEBI" id="CHEBI:597326"/>
    </ligand>
</feature>
<proteinExistence type="inferred from homology"/>
<sequence>MNNIFTEITDKIDFYRGNNAIELIKEYGSPLYVYDERIIKEKCRAIKALINYPNFSVNYSAKANSNLHLLKIIKDEGLNVDAMSPGEIFVQLEAGFKPEQIFYICNNVSKEEMMYAIEKNVLVSVDSLSQLELFGSINKGGKVAIRFNSGIGAGHSEKVVTGGKNTKFGVDENFIEEVKKIIQKYELKLVGINQHIGSLFMEKTPYIEGVKAILSIAEKFEDLEFVDIGGGFGIPYRKQNKETNLDLASLGRKLDEIIKQWVKNYGKEVTIKVEPGRYVVAESAVLLGTVFAVKENYDIKYIGTDLGFNVLSRPVIYDSHHDIEVMRENSMPSKKMEKVNIVGNICESGDIIAKDRTLPEIFEGDIIGVLDSGAYGYVMSSNYNNRLRPAEILIKEDGSVVIIRKRDELEDLLKGF</sequence>
<keyword evidence="2 5" id="KW-0210">Decarboxylase</keyword>
<feature type="active site" description="Proton donor" evidence="7">
    <location>
        <position position="346"/>
    </location>
</feature>
<feature type="domain" description="Orn/DAP/Arg decarboxylase 2 N-terminal" evidence="10">
    <location>
        <begin position="39"/>
        <end position="281"/>
    </location>
</feature>
<comment type="cofactor">
    <cofactor evidence="1 5 7 8">
        <name>pyridoxal 5'-phosphate</name>
        <dbReference type="ChEBI" id="CHEBI:597326"/>
    </cofactor>
</comment>
<evidence type="ECO:0000313" key="12">
    <source>
        <dbReference type="Proteomes" id="UP000184447"/>
    </source>
</evidence>
<gene>
    <name evidence="5" type="primary">lysA</name>
    <name evidence="11" type="ORF">SAMN02745207_00056</name>
</gene>
<dbReference type="HAMAP" id="MF_02120">
    <property type="entry name" value="LysA"/>
    <property type="match status" value="1"/>
</dbReference>
<keyword evidence="3 5" id="KW-0663">Pyridoxal phosphate</keyword>
<feature type="binding site" evidence="5">
    <location>
        <position position="277"/>
    </location>
    <ligand>
        <name>substrate</name>
    </ligand>
</feature>
<evidence type="ECO:0000256" key="4">
    <source>
        <dbReference type="ARBA" id="ARBA00023239"/>
    </source>
</evidence>
<dbReference type="PANTHER" id="PTHR43727">
    <property type="entry name" value="DIAMINOPIMELATE DECARBOXYLASE"/>
    <property type="match status" value="1"/>
</dbReference>
<keyword evidence="4 5" id="KW-0456">Lyase</keyword>
<organism evidence="11 12">
    <name type="scientific">Clostridium grantii DSM 8605</name>
    <dbReference type="NCBI Taxonomy" id="1121316"/>
    <lineage>
        <taxon>Bacteria</taxon>
        <taxon>Bacillati</taxon>
        <taxon>Bacillota</taxon>
        <taxon>Clostridia</taxon>
        <taxon>Eubacteriales</taxon>
        <taxon>Clostridiaceae</taxon>
        <taxon>Clostridium</taxon>
    </lineage>
</organism>
<evidence type="ECO:0000256" key="5">
    <source>
        <dbReference type="HAMAP-Rule" id="MF_02120"/>
    </source>
</evidence>
<dbReference type="InterPro" id="IPR002986">
    <property type="entry name" value="DAP_deCOOHase_LysA"/>
</dbReference>
<comment type="subunit">
    <text evidence="5">Homodimer.</text>
</comment>
<dbReference type="STRING" id="1121316.SAMN02745207_00056"/>
<dbReference type="PANTHER" id="PTHR43727:SF2">
    <property type="entry name" value="GROUP IV DECARBOXYLASE"/>
    <property type="match status" value="1"/>
</dbReference>
<dbReference type="InterPro" id="IPR029066">
    <property type="entry name" value="PLP-binding_barrel"/>
</dbReference>
<dbReference type="SUPFAM" id="SSF50621">
    <property type="entry name" value="Alanine racemase C-terminal domain-like"/>
    <property type="match status" value="1"/>
</dbReference>
<dbReference type="InterPro" id="IPR009006">
    <property type="entry name" value="Ala_racemase/Decarboxylase_C"/>
</dbReference>
<name>A0A1M5QFW8_9CLOT</name>
<feature type="binding site" evidence="5">
    <location>
        <position position="347"/>
    </location>
    <ligand>
        <name>substrate</name>
    </ligand>
</feature>
<feature type="binding site" evidence="5">
    <location>
        <position position="375"/>
    </location>
    <ligand>
        <name>substrate</name>
    </ligand>
</feature>
<evidence type="ECO:0000256" key="6">
    <source>
        <dbReference type="NCBIfam" id="TIGR01048"/>
    </source>
</evidence>
<dbReference type="GO" id="GO:0030170">
    <property type="term" value="F:pyridoxal phosphate binding"/>
    <property type="evidence" value="ECO:0007669"/>
    <property type="project" value="UniProtKB-UniRule"/>
</dbReference>